<evidence type="ECO:0000256" key="1">
    <source>
        <dbReference type="ARBA" id="ARBA00004651"/>
    </source>
</evidence>
<feature type="transmembrane region" description="Helical" evidence="8">
    <location>
        <begin position="275"/>
        <end position="295"/>
    </location>
</feature>
<feature type="transmembrane region" description="Helical" evidence="8">
    <location>
        <begin position="52"/>
        <end position="70"/>
    </location>
</feature>
<organism evidence="9 10">
    <name type="scientific">Brevundimonas intermedia</name>
    <dbReference type="NCBI Taxonomy" id="74315"/>
    <lineage>
        <taxon>Bacteria</taxon>
        <taxon>Pseudomonadati</taxon>
        <taxon>Pseudomonadota</taxon>
        <taxon>Alphaproteobacteria</taxon>
        <taxon>Caulobacterales</taxon>
        <taxon>Caulobacteraceae</taxon>
        <taxon>Brevundimonas</taxon>
    </lineage>
</organism>
<dbReference type="NCBIfam" id="TIGR00688">
    <property type="entry name" value="rarD"/>
    <property type="match status" value="1"/>
</dbReference>
<feature type="transmembrane region" description="Helical" evidence="8">
    <location>
        <begin position="247"/>
        <end position="269"/>
    </location>
</feature>
<feature type="transmembrane region" description="Helical" evidence="8">
    <location>
        <begin position="220"/>
        <end position="240"/>
    </location>
</feature>
<feature type="transmembrane region" description="Helical" evidence="8">
    <location>
        <begin position="82"/>
        <end position="101"/>
    </location>
</feature>
<keyword evidence="7 8" id="KW-0472">Membrane</keyword>
<feature type="transmembrane region" description="Helical" evidence="8">
    <location>
        <begin position="188"/>
        <end position="208"/>
    </location>
</feature>
<evidence type="ECO:0000256" key="2">
    <source>
        <dbReference type="ARBA" id="ARBA00007362"/>
    </source>
</evidence>
<dbReference type="InterPro" id="IPR004626">
    <property type="entry name" value="RarD"/>
</dbReference>
<evidence type="ECO:0000313" key="9">
    <source>
        <dbReference type="EMBL" id="GLK49180.1"/>
    </source>
</evidence>
<name>A0ABQ5T8Q9_9CAUL</name>
<keyword evidence="3" id="KW-0813">Transport</keyword>
<keyword evidence="5 8" id="KW-0812">Transmembrane</keyword>
<evidence type="ECO:0000256" key="7">
    <source>
        <dbReference type="ARBA" id="ARBA00023136"/>
    </source>
</evidence>
<sequence length="311" mass="32801">MKDPMTAAATPNDPRAVATAIACYSLWGLLPLLFMAMAAHGFGAPEILAHRAVWSVFVAGLFLLLAGQWGEAKRVLATPRTLAWLGLSAAMIATNWSLYVFATTHHATLEASLGYYINPLLNMAAGAVLFRERIDRWSAVAIALAAVGVVIQTIALGHVPIIGLTLAVTFCAYAVIRKRVPASAQTGLFVECLVLLPIGAVFLAWLATHGQATGFSSPAGLAWALVNGPATVIPLVLFAWSARRLPLSTIGFIQFLAPTLQFACGVWAGEALTPLRIISFVFIWAGAGVFALGAASRSRAARRAVALTEPG</sequence>
<evidence type="ECO:0000313" key="10">
    <source>
        <dbReference type="Proteomes" id="UP001143509"/>
    </source>
</evidence>
<evidence type="ECO:0000256" key="8">
    <source>
        <dbReference type="SAM" id="Phobius"/>
    </source>
</evidence>
<comment type="subcellular location">
    <subcellularLocation>
        <location evidence="1">Cell membrane</location>
        <topology evidence="1">Multi-pass membrane protein</topology>
    </subcellularLocation>
</comment>
<dbReference type="SUPFAM" id="SSF103481">
    <property type="entry name" value="Multidrug resistance efflux transporter EmrE"/>
    <property type="match status" value="2"/>
</dbReference>
<proteinExistence type="inferred from homology"/>
<protein>
    <submittedName>
        <fullName evidence="9">Permease</fullName>
    </submittedName>
</protein>
<comment type="caution">
    <text evidence="9">The sequence shown here is derived from an EMBL/GenBank/DDBJ whole genome shotgun (WGS) entry which is preliminary data.</text>
</comment>
<gene>
    <name evidence="9" type="ORF">GCM10017620_21530</name>
</gene>
<dbReference type="Proteomes" id="UP001143509">
    <property type="component" value="Unassembled WGS sequence"/>
</dbReference>
<reference evidence="9" key="2">
    <citation type="submission" date="2023-01" db="EMBL/GenBank/DDBJ databases">
        <authorList>
            <person name="Sun Q."/>
            <person name="Evtushenko L."/>
        </authorList>
    </citation>
    <scope>NUCLEOTIDE SEQUENCE</scope>
    <source>
        <strain evidence="9">VKM B-1499</strain>
    </source>
</reference>
<keyword evidence="6 8" id="KW-1133">Transmembrane helix</keyword>
<comment type="similarity">
    <text evidence="2">Belongs to the EamA transporter family.</text>
</comment>
<accession>A0ABQ5T8Q9</accession>
<evidence type="ECO:0000256" key="3">
    <source>
        <dbReference type="ARBA" id="ARBA00022448"/>
    </source>
</evidence>
<feature type="transmembrane region" description="Helical" evidence="8">
    <location>
        <begin position="161"/>
        <end position="176"/>
    </location>
</feature>
<evidence type="ECO:0000256" key="6">
    <source>
        <dbReference type="ARBA" id="ARBA00022989"/>
    </source>
</evidence>
<keyword evidence="4" id="KW-1003">Cell membrane</keyword>
<dbReference type="EMBL" id="BSFD01000006">
    <property type="protein sequence ID" value="GLK49180.1"/>
    <property type="molecule type" value="Genomic_DNA"/>
</dbReference>
<feature type="transmembrane region" description="Helical" evidence="8">
    <location>
        <begin position="113"/>
        <end position="130"/>
    </location>
</feature>
<feature type="transmembrane region" description="Helical" evidence="8">
    <location>
        <begin position="21"/>
        <end position="40"/>
    </location>
</feature>
<keyword evidence="10" id="KW-1185">Reference proteome</keyword>
<reference evidence="9" key="1">
    <citation type="journal article" date="2014" name="Int. J. Syst. Evol. Microbiol.">
        <title>Complete genome of a new Firmicutes species belonging to the dominant human colonic microbiota ('Ruminococcus bicirculans') reveals two chromosomes and a selective capacity to utilize plant glucans.</title>
        <authorList>
            <consortium name="NISC Comparative Sequencing Program"/>
            <person name="Wegmann U."/>
            <person name="Louis P."/>
            <person name="Goesmann A."/>
            <person name="Henrissat B."/>
            <person name="Duncan S.H."/>
            <person name="Flint H.J."/>
        </authorList>
    </citation>
    <scope>NUCLEOTIDE SEQUENCE</scope>
    <source>
        <strain evidence="9">VKM B-1499</strain>
    </source>
</reference>
<evidence type="ECO:0000256" key="5">
    <source>
        <dbReference type="ARBA" id="ARBA00022692"/>
    </source>
</evidence>
<feature type="transmembrane region" description="Helical" evidence="8">
    <location>
        <begin position="137"/>
        <end position="155"/>
    </location>
</feature>
<dbReference type="InterPro" id="IPR037185">
    <property type="entry name" value="EmrE-like"/>
</dbReference>
<evidence type="ECO:0000256" key="4">
    <source>
        <dbReference type="ARBA" id="ARBA00022475"/>
    </source>
</evidence>